<comment type="caution">
    <text evidence="6">The sequence shown here is derived from an EMBL/GenBank/DDBJ whole genome shotgun (WGS) entry which is preliminary data.</text>
</comment>
<evidence type="ECO:0000259" key="5">
    <source>
        <dbReference type="Pfam" id="PF06429"/>
    </source>
</evidence>
<evidence type="ECO:0000256" key="2">
    <source>
        <dbReference type="ARBA" id="ARBA00009677"/>
    </source>
</evidence>
<gene>
    <name evidence="6" type="primary">flgC</name>
    <name evidence="6" type="ORF">GCM10011452_02080</name>
</gene>
<evidence type="ECO:0000256" key="3">
    <source>
        <dbReference type="RuleBase" id="RU362062"/>
    </source>
</evidence>
<sequence length="139" mass="15246">MANEIRNVFDVGARALTAQMQRLNTTASNIANAGAVSSSAEEAFRPLRPVFDTAFSAAMGDGVLAAPEVEQIVQLDREPIRERRPDSPKADKDGFVYIAPINSDEEMVEMVEASRQYQDVLETLSTLRGLMARTLKMGQ</sequence>
<accession>A0A918MH03</accession>
<dbReference type="AlphaFoldDB" id="A0A918MH03"/>
<keyword evidence="3" id="KW-0975">Bacterial flagellum</keyword>
<dbReference type="EMBL" id="BMYQ01000001">
    <property type="protein sequence ID" value="GGW21494.1"/>
    <property type="molecule type" value="Genomic_DNA"/>
</dbReference>
<dbReference type="Pfam" id="PF00460">
    <property type="entry name" value="Flg_bb_rod"/>
    <property type="match status" value="1"/>
</dbReference>
<evidence type="ECO:0000313" key="7">
    <source>
        <dbReference type="Proteomes" id="UP000628984"/>
    </source>
</evidence>
<dbReference type="Proteomes" id="UP000628984">
    <property type="component" value="Unassembled WGS sequence"/>
</dbReference>
<dbReference type="InterPro" id="IPR001444">
    <property type="entry name" value="Flag_bb_rod_N"/>
</dbReference>
<dbReference type="InterPro" id="IPR006299">
    <property type="entry name" value="FlgC"/>
</dbReference>
<feature type="domain" description="Flagellar basal-body/hook protein C-terminal" evidence="5">
    <location>
        <begin position="93"/>
        <end position="136"/>
    </location>
</feature>
<comment type="subcellular location">
    <subcellularLocation>
        <location evidence="1 3">Bacterial flagellum basal body</location>
    </subcellularLocation>
</comment>
<keyword evidence="7" id="KW-1185">Reference proteome</keyword>
<comment type="subunit">
    <text evidence="3">The basal body constitutes a major portion of the flagellar organelle and consists of four rings (L,P,S, and M) mounted on a central rod. The rod consists of about 26 subunits of FlgG in the distal portion, and FlgB, FlgC and FlgF are thought to build up the proximal portion of the rod with about 6 subunits each.</text>
</comment>
<dbReference type="NCBIfam" id="TIGR01395">
    <property type="entry name" value="FlgC"/>
    <property type="match status" value="1"/>
</dbReference>
<reference evidence="6" key="1">
    <citation type="journal article" date="2014" name="Int. J. Syst. Evol. Microbiol.">
        <title>Complete genome sequence of Corynebacterium casei LMG S-19264T (=DSM 44701T), isolated from a smear-ripened cheese.</title>
        <authorList>
            <consortium name="US DOE Joint Genome Institute (JGI-PGF)"/>
            <person name="Walter F."/>
            <person name="Albersmeier A."/>
            <person name="Kalinowski J."/>
            <person name="Ruckert C."/>
        </authorList>
    </citation>
    <scope>NUCLEOTIDE SEQUENCE</scope>
    <source>
        <strain evidence="6">KCTC 23714</strain>
    </source>
</reference>
<comment type="similarity">
    <text evidence="2">Belongs to the flagella basal body rod proteins family.</text>
</comment>
<feature type="domain" description="Flagellar basal body rod protein N-terminal" evidence="4">
    <location>
        <begin position="10"/>
        <end position="33"/>
    </location>
</feature>
<evidence type="ECO:0000256" key="1">
    <source>
        <dbReference type="ARBA" id="ARBA00004117"/>
    </source>
</evidence>
<dbReference type="GO" id="GO:0030694">
    <property type="term" value="C:bacterial-type flagellum basal body, rod"/>
    <property type="evidence" value="ECO:0007669"/>
    <property type="project" value="UniProtKB-UniRule"/>
</dbReference>
<proteinExistence type="inferred from homology"/>
<dbReference type="RefSeq" id="WP_189631949.1">
    <property type="nucleotide sequence ID" value="NZ_BMYQ01000001.1"/>
</dbReference>
<dbReference type="Pfam" id="PF06429">
    <property type="entry name" value="Flg_bbr_C"/>
    <property type="match status" value="1"/>
</dbReference>
<protein>
    <recommendedName>
        <fullName evidence="3">Flagellar basal-body rod protein FlgC</fullName>
    </recommendedName>
</protein>
<name>A0A918MH03_9RHOB</name>
<keyword evidence="6" id="KW-0282">Flagellum</keyword>
<keyword evidence="6" id="KW-0966">Cell projection</keyword>
<reference evidence="6" key="2">
    <citation type="submission" date="2020-09" db="EMBL/GenBank/DDBJ databases">
        <authorList>
            <person name="Sun Q."/>
            <person name="Kim S."/>
        </authorList>
    </citation>
    <scope>NUCLEOTIDE SEQUENCE</scope>
    <source>
        <strain evidence="6">KCTC 23714</strain>
    </source>
</reference>
<evidence type="ECO:0000259" key="4">
    <source>
        <dbReference type="Pfam" id="PF00460"/>
    </source>
</evidence>
<dbReference type="GO" id="GO:0071973">
    <property type="term" value="P:bacterial-type flagellum-dependent cell motility"/>
    <property type="evidence" value="ECO:0007669"/>
    <property type="project" value="UniProtKB-UniRule"/>
</dbReference>
<keyword evidence="6" id="KW-0969">Cilium</keyword>
<evidence type="ECO:0000313" key="6">
    <source>
        <dbReference type="EMBL" id="GGW21494.1"/>
    </source>
</evidence>
<organism evidence="6 7">
    <name type="scientific">Gemmobacter lanyuensis</name>
    <dbReference type="NCBI Taxonomy" id="1054497"/>
    <lineage>
        <taxon>Bacteria</taxon>
        <taxon>Pseudomonadati</taxon>
        <taxon>Pseudomonadota</taxon>
        <taxon>Alphaproteobacteria</taxon>
        <taxon>Rhodobacterales</taxon>
        <taxon>Paracoccaceae</taxon>
        <taxon>Gemmobacter</taxon>
    </lineage>
</organism>
<dbReference type="InterPro" id="IPR010930">
    <property type="entry name" value="Flg_bb/hook_C_dom"/>
</dbReference>